<dbReference type="Proteomes" id="UP001178507">
    <property type="component" value="Unassembled WGS sequence"/>
</dbReference>
<evidence type="ECO:0000256" key="8">
    <source>
        <dbReference type="ARBA" id="ARBA00022723"/>
    </source>
</evidence>
<evidence type="ECO:0000256" key="6">
    <source>
        <dbReference type="ARBA" id="ARBA00022490"/>
    </source>
</evidence>
<evidence type="ECO:0000256" key="2">
    <source>
        <dbReference type="ARBA" id="ARBA00004123"/>
    </source>
</evidence>
<dbReference type="AlphaFoldDB" id="A0AA36ND08"/>
<evidence type="ECO:0000256" key="5">
    <source>
        <dbReference type="ARBA" id="ARBA00012161"/>
    </source>
</evidence>
<evidence type="ECO:0000313" key="15">
    <source>
        <dbReference type="EMBL" id="CAJ1401614.1"/>
    </source>
</evidence>
<dbReference type="GO" id="GO:0003723">
    <property type="term" value="F:RNA binding"/>
    <property type="evidence" value="ECO:0007669"/>
    <property type="project" value="UniProtKB-KW"/>
</dbReference>
<evidence type="ECO:0000256" key="1">
    <source>
        <dbReference type="ARBA" id="ARBA00001663"/>
    </source>
</evidence>
<dbReference type="GO" id="GO:0030014">
    <property type="term" value="C:CCR4-NOT complex"/>
    <property type="evidence" value="ECO:0007669"/>
    <property type="project" value="InterPro"/>
</dbReference>
<name>A0AA36ND08_9DINO</name>
<keyword evidence="16" id="KW-1185">Reference proteome</keyword>
<keyword evidence="10" id="KW-0269">Exonuclease</keyword>
<dbReference type="GO" id="GO:0004535">
    <property type="term" value="F:poly(A)-specific ribonuclease activity"/>
    <property type="evidence" value="ECO:0007669"/>
    <property type="project" value="UniProtKB-EC"/>
</dbReference>
<keyword evidence="11" id="KW-0694">RNA-binding</keyword>
<evidence type="ECO:0000256" key="12">
    <source>
        <dbReference type="ARBA" id="ARBA00023015"/>
    </source>
</evidence>
<dbReference type="InterPro" id="IPR006941">
    <property type="entry name" value="RNase_CAF1"/>
</dbReference>
<keyword evidence="12" id="KW-0805">Transcription regulation</keyword>
<evidence type="ECO:0000256" key="7">
    <source>
        <dbReference type="ARBA" id="ARBA00022722"/>
    </source>
</evidence>
<keyword evidence="8" id="KW-0479">Metal-binding</keyword>
<protein>
    <recommendedName>
        <fullName evidence="5">poly(A)-specific ribonuclease</fullName>
        <ecNumber evidence="5">3.1.13.4</ecNumber>
    </recommendedName>
</protein>
<keyword evidence="14" id="KW-0539">Nucleus</keyword>
<comment type="subcellular location">
    <subcellularLocation>
        <location evidence="3">Cytoplasm</location>
    </subcellularLocation>
    <subcellularLocation>
        <location evidence="2">Nucleus</location>
    </subcellularLocation>
</comment>
<comment type="similarity">
    <text evidence="4">Belongs to the CAF1 family.</text>
</comment>
<evidence type="ECO:0000256" key="13">
    <source>
        <dbReference type="ARBA" id="ARBA00023163"/>
    </source>
</evidence>
<evidence type="ECO:0000313" key="16">
    <source>
        <dbReference type="Proteomes" id="UP001178507"/>
    </source>
</evidence>
<dbReference type="EMBL" id="CAUJNA010003423">
    <property type="protein sequence ID" value="CAJ1401614.1"/>
    <property type="molecule type" value="Genomic_DNA"/>
</dbReference>
<evidence type="ECO:0000256" key="14">
    <source>
        <dbReference type="ARBA" id="ARBA00023242"/>
    </source>
</evidence>
<dbReference type="InterPro" id="IPR036397">
    <property type="entry name" value="RNaseH_sf"/>
</dbReference>
<dbReference type="Pfam" id="PF04857">
    <property type="entry name" value="CAF1"/>
    <property type="match status" value="1"/>
</dbReference>
<reference evidence="15" key="1">
    <citation type="submission" date="2023-08" db="EMBL/GenBank/DDBJ databases">
        <authorList>
            <person name="Chen Y."/>
            <person name="Shah S."/>
            <person name="Dougan E. K."/>
            <person name="Thang M."/>
            <person name="Chan C."/>
        </authorList>
    </citation>
    <scope>NUCLEOTIDE SEQUENCE</scope>
</reference>
<evidence type="ECO:0000256" key="10">
    <source>
        <dbReference type="ARBA" id="ARBA00022839"/>
    </source>
</evidence>
<evidence type="ECO:0000256" key="11">
    <source>
        <dbReference type="ARBA" id="ARBA00022884"/>
    </source>
</evidence>
<gene>
    <name evidence="15" type="ORF">EVOR1521_LOCUS24727</name>
</gene>
<sequence>MRQRVSTPEDLGALRPVPELRGAALKYRSPGSPLGRLAIRSASDQESPPNTPTISPEKHITEVYAWNLDHEFSNLLAAASGDASGGAILAIDMEFPGFLLGQEPRSGARAARYQALRENVDRLRLIQLGAAVADADGTVRGAWSFNLAFDIEVDLHTEKSMAFLRAAGLDFTRHKKEGIDPVILGRKFASSLLVGQRAPCWVTFAGSYDLAYLLKLLTSGQPLPRDSHSFDVQLGMYCRRNYELRDYLPHGSLDAWARRLGVQRFGRSHTAGSDALLTLNLFLVIFGPNSAPDERKWGAWQTWQEQWDQQCVSAGMSSWELMQQQARWQAAWQYHANLPFAYANAAANAAVNAANALSTQPGHSQWSAIPPPVPSLQGGMPMPAATFWTGMPSWPRGNTASPFSMQQDIRAKFQI</sequence>
<dbReference type="GO" id="GO:0046872">
    <property type="term" value="F:metal ion binding"/>
    <property type="evidence" value="ECO:0007669"/>
    <property type="project" value="UniProtKB-KW"/>
</dbReference>
<dbReference type="PANTHER" id="PTHR10797">
    <property type="entry name" value="CCR4-NOT TRANSCRIPTION COMPLEX SUBUNIT"/>
    <property type="match status" value="1"/>
</dbReference>
<keyword evidence="9" id="KW-0378">Hydrolase</keyword>
<evidence type="ECO:0000256" key="4">
    <source>
        <dbReference type="ARBA" id="ARBA00008372"/>
    </source>
</evidence>
<keyword evidence="7" id="KW-0540">Nuclease</keyword>
<dbReference type="InterPro" id="IPR039637">
    <property type="entry name" value="CNOT7/CNOT8/Pop2"/>
</dbReference>
<dbReference type="GO" id="GO:0005737">
    <property type="term" value="C:cytoplasm"/>
    <property type="evidence" value="ECO:0007669"/>
    <property type="project" value="UniProtKB-SubCell"/>
</dbReference>
<accession>A0AA36ND08</accession>
<keyword evidence="6" id="KW-0963">Cytoplasm</keyword>
<dbReference type="Gene3D" id="3.30.420.10">
    <property type="entry name" value="Ribonuclease H-like superfamily/Ribonuclease H"/>
    <property type="match status" value="1"/>
</dbReference>
<comment type="catalytic activity">
    <reaction evidence="1">
        <text>Exonucleolytic cleavage of poly(A) to 5'-AMP.</text>
        <dbReference type="EC" id="3.1.13.4"/>
    </reaction>
</comment>
<keyword evidence="13" id="KW-0804">Transcription</keyword>
<comment type="caution">
    <text evidence="15">The sequence shown here is derived from an EMBL/GenBank/DDBJ whole genome shotgun (WGS) entry which is preliminary data.</text>
</comment>
<dbReference type="EC" id="3.1.13.4" evidence="5"/>
<organism evidence="15 16">
    <name type="scientific">Effrenium voratum</name>
    <dbReference type="NCBI Taxonomy" id="2562239"/>
    <lineage>
        <taxon>Eukaryota</taxon>
        <taxon>Sar</taxon>
        <taxon>Alveolata</taxon>
        <taxon>Dinophyceae</taxon>
        <taxon>Suessiales</taxon>
        <taxon>Symbiodiniaceae</taxon>
        <taxon>Effrenium</taxon>
    </lineage>
</organism>
<evidence type="ECO:0000256" key="9">
    <source>
        <dbReference type="ARBA" id="ARBA00022801"/>
    </source>
</evidence>
<proteinExistence type="inferred from homology"/>
<evidence type="ECO:0000256" key="3">
    <source>
        <dbReference type="ARBA" id="ARBA00004496"/>
    </source>
</evidence>
<dbReference type="InterPro" id="IPR012337">
    <property type="entry name" value="RNaseH-like_sf"/>
</dbReference>
<dbReference type="GO" id="GO:0005634">
    <property type="term" value="C:nucleus"/>
    <property type="evidence" value="ECO:0007669"/>
    <property type="project" value="UniProtKB-SubCell"/>
</dbReference>
<dbReference type="SUPFAM" id="SSF53098">
    <property type="entry name" value="Ribonuclease H-like"/>
    <property type="match status" value="1"/>
</dbReference>